<evidence type="ECO:0000313" key="2">
    <source>
        <dbReference type="Proteomes" id="UP000216752"/>
    </source>
</evidence>
<dbReference type="RefSeq" id="WP_169717945.1">
    <property type="nucleotide sequence ID" value="NZ_CP155573.1"/>
</dbReference>
<organism evidence="1 2">
    <name type="scientific">Sporomusa silvacetica DSM 10669</name>
    <dbReference type="NCBI Taxonomy" id="1123289"/>
    <lineage>
        <taxon>Bacteria</taxon>
        <taxon>Bacillati</taxon>
        <taxon>Bacillota</taxon>
        <taxon>Negativicutes</taxon>
        <taxon>Selenomonadales</taxon>
        <taxon>Sporomusaceae</taxon>
        <taxon>Sporomusa</taxon>
    </lineage>
</organism>
<dbReference type="Proteomes" id="UP000216752">
    <property type="component" value="Chromosome"/>
</dbReference>
<evidence type="ECO:0000313" key="1">
    <source>
        <dbReference type="EMBL" id="XFO67234.1"/>
    </source>
</evidence>
<gene>
    <name evidence="1" type="ORF">SPSIL_034280</name>
</gene>
<keyword evidence="2" id="KW-1185">Reference proteome</keyword>
<dbReference type="EMBL" id="CP155573">
    <property type="protein sequence ID" value="XFO67234.1"/>
    <property type="molecule type" value="Genomic_DNA"/>
</dbReference>
<accession>A0ABZ3INK8</accession>
<name>A0ABZ3INK8_9FIRM</name>
<protein>
    <submittedName>
        <fullName evidence="1">Uncharacterized protein</fullName>
    </submittedName>
</protein>
<reference evidence="1" key="1">
    <citation type="submission" date="2024-05" db="EMBL/GenBank/DDBJ databases">
        <title>Isolation and characterization of Sporomusa carbonis sp. nov., a carboxydotrophic hydrogenogen in the genus of Sporomusa isolated from a charcoal burning pile.</title>
        <authorList>
            <person name="Boeer T."/>
            <person name="Rosenbaum F."/>
            <person name="Eysell L."/>
            <person name="Mueller V."/>
            <person name="Daniel R."/>
            <person name="Poehlein A."/>
        </authorList>
    </citation>
    <scope>NUCLEOTIDE SEQUENCE [LARGE SCALE GENOMIC DNA]</scope>
    <source>
        <strain evidence="1">DSM 10669</strain>
    </source>
</reference>
<proteinExistence type="predicted"/>
<sequence>MKKNKQKIDNANYHVPYDVHGTDCSAIGGTSPEMTALTELTMYSNTPPASNIMTSK</sequence>